<dbReference type="InterPro" id="IPR027806">
    <property type="entry name" value="HARBI1_dom"/>
</dbReference>
<evidence type="ECO:0000256" key="3">
    <source>
        <dbReference type="ARBA" id="ARBA00006958"/>
    </source>
</evidence>
<name>A0ABM1XJU7_AEDAL</name>
<protein>
    <recommendedName>
        <fullName evidence="8">DDE Tnp4 domain-containing protein</fullName>
    </recommendedName>
</protein>
<evidence type="ECO:0000259" key="8">
    <source>
        <dbReference type="Pfam" id="PF13359"/>
    </source>
</evidence>
<evidence type="ECO:0000256" key="4">
    <source>
        <dbReference type="ARBA" id="ARBA00022722"/>
    </source>
</evidence>
<proteinExistence type="inferred from homology"/>
<dbReference type="EnsemblMetazoa" id="AALFPA23_000296.R127">
    <property type="protein sequence ID" value="AALFPA23_000296.P127"/>
    <property type="gene ID" value="AALFPA23_000296"/>
</dbReference>
<dbReference type="Proteomes" id="UP000069940">
    <property type="component" value="Unassembled WGS sequence"/>
</dbReference>
<evidence type="ECO:0000256" key="5">
    <source>
        <dbReference type="ARBA" id="ARBA00022723"/>
    </source>
</evidence>
<evidence type="ECO:0000256" key="1">
    <source>
        <dbReference type="ARBA" id="ARBA00001968"/>
    </source>
</evidence>
<accession>A0ABM1XJU7</accession>
<keyword evidence="5" id="KW-0479">Metal-binding</keyword>
<dbReference type="Pfam" id="PF13359">
    <property type="entry name" value="DDE_Tnp_4"/>
    <property type="match status" value="1"/>
</dbReference>
<dbReference type="GeneID" id="115256715"/>
<evidence type="ECO:0000313" key="10">
    <source>
        <dbReference type="Proteomes" id="UP000069940"/>
    </source>
</evidence>
<keyword evidence="6" id="KW-0378">Hydrolase</keyword>
<organism evidence="9 10">
    <name type="scientific">Aedes albopictus</name>
    <name type="common">Asian tiger mosquito</name>
    <name type="synonym">Stegomyia albopicta</name>
    <dbReference type="NCBI Taxonomy" id="7160"/>
    <lineage>
        <taxon>Eukaryota</taxon>
        <taxon>Metazoa</taxon>
        <taxon>Ecdysozoa</taxon>
        <taxon>Arthropoda</taxon>
        <taxon>Hexapoda</taxon>
        <taxon>Insecta</taxon>
        <taxon>Pterygota</taxon>
        <taxon>Neoptera</taxon>
        <taxon>Endopterygota</taxon>
        <taxon>Diptera</taxon>
        <taxon>Nematocera</taxon>
        <taxon>Culicoidea</taxon>
        <taxon>Culicidae</taxon>
        <taxon>Culicinae</taxon>
        <taxon>Aedini</taxon>
        <taxon>Aedes</taxon>
        <taxon>Stegomyia</taxon>
    </lineage>
</organism>
<dbReference type="InterPro" id="IPR045249">
    <property type="entry name" value="HARBI1-like"/>
</dbReference>
<evidence type="ECO:0000256" key="6">
    <source>
        <dbReference type="ARBA" id="ARBA00022801"/>
    </source>
</evidence>
<keyword evidence="10" id="KW-1185">Reference proteome</keyword>
<keyword evidence="7" id="KW-0539">Nucleus</keyword>
<comment type="cofactor">
    <cofactor evidence="1">
        <name>a divalent metal cation</name>
        <dbReference type="ChEBI" id="CHEBI:60240"/>
    </cofactor>
</comment>
<evidence type="ECO:0000313" key="9">
    <source>
        <dbReference type="EnsemblMetazoa" id="AALFPA23_000296.P127"/>
    </source>
</evidence>
<sequence>MKFRKIRKIAVAAAAVFGFIALYKAGKRRRSLWSRQWLLRRSTGRDLAHLVLHELRYEDVKAFQNFVRMSVSSFDKLVVKVRPYIAKQDTILREAIPAETRLLVTLRFLATGETYHNLSYGFRISVPALSQIIPETLEAIYAVLKDDYMKMPQTKEEWVKIANDFHKKWNFPFCLGALDGKHIAIEAKKEYGSYFYNYKCFHSVILLALVDANYRFIYVYVGANGRANDAAVFHESSLCKGIEMNLFDFPEDEAIPGIEGKLPYVMVGDDAFRLGRRIMKPFGQRSTIEQKIFNYRLSRARRVSENAFGLLSNKFQIFQKEINLPLDKVEQVVMAACALHNYIRDEDGFDSASVDNENIQTISITPGSWRQKTFITKLEKSKVNRSCDAGLEIRQRYMEYFNTVGCVPWQWNAVKKFNF</sequence>
<comment type="subcellular location">
    <subcellularLocation>
        <location evidence="2">Nucleus</location>
    </subcellularLocation>
</comment>
<keyword evidence="4" id="KW-0540">Nuclease</keyword>
<comment type="similarity">
    <text evidence="3">Belongs to the HARBI1 family.</text>
</comment>
<reference evidence="9" key="2">
    <citation type="submission" date="2025-05" db="UniProtKB">
        <authorList>
            <consortium name="EnsemblMetazoa"/>
        </authorList>
    </citation>
    <scope>IDENTIFICATION</scope>
    <source>
        <strain evidence="9">Foshan</strain>
    </source>
</reference>
<evidence type="ECO:0000256" key="2">
    <source>
        <dbReference type="ARBA" id="ARBA00004123"/>
    </source>
</evidence>
<dbReference type="RefSeq" id="XP_029711511.1">
    <property type="nucleotide sequence ID" value="XM_029855651.2"/>
</dbReference>
<dbReference type="PANTHER" id="PTHR22930">
    <property type="match status" value="1"/>
</dbReference>
<feature type="domain" description="DDE Tnp4" evidence="8">
    <location>
        <begin position="178"/>
        <end position="341"/>
    </location>
</feature>
<dbReference type="PANTHER" id="PTHR22930:SF269">
    <property type="entry name" value="NUCLEASE HARBI1-LIKE PROTEIN"/>
    <property type="match status" value="1"/>
</dbReference>
<evidence type="ECO:0000256" key="7">
    <source>
        <dbReference type="ARBA" id="ARBA00023242"/>
    </source>
</evidence>
<reference evidence="10" key="1">
    <citation type="journal article" date="2015" name="Proc. Natl. Acad. Sci. U.S.A.">
        <title>Genome sequence of the Asian Tiger mosquito, Aedes albopictus, reveals insights into its biology, genetics, and evolution.</title>
        <authorList>
            <person name="Chen X.G."/>
            <person name="Jiang X."/>
            <person name="Gu J."/>
            <person name="Xu M."/>
            <person name="Wu Y."/>
            <person name="Deng Y."/>
            <person name="Zhang C."/>
            <person name="Bonizzoni M."/>
            <person name="Dermauw W."/>
            <person name="Vontas J."/>
            <person name="Armbruster P."/>
            <person name="Huang X."/>
            <person name="Yang Y."/>
            <person name="Zhang H."/>
            <person name="He W."/>
            <person name="Peng H."/>
            <person name="Liu Y."/>
            <person name="Wu K."/>
            <person name="Chen J."/>
            <person name="Lirakis M."/>
            <person name="Topalis P."/>
            <person name="Van Leeuwen T."/>
            <person name="Hall A.B."/>
            <person name="Jiang X."/>
            <person name="Thorpe C."/>
            <person name="Mueller R.L."/>
            <person name="Sun C."/>
            <person name="Waterhouse R.M."/>
            <person name="Yan G."/>
            <person name="Tu Z.J."/>
            <person name="Fang X."/>
            <person name="James A.A."/>
        </authorList>
    </citation>
    <scope>NUCLEOTIDE SEQUENCE [LARGE SCALE GENOMIC DNA]</scope>
    <source>
        <strain evidence="10">Foshan</strain>
    </source>
</reference>